<dbReference type="Pfam" id="PF03466">
    <property type="entry name" value="LysR_substrate"/>
    <property type="match status" value="1"/>
</dbReference>
<organism evidence="8 9">
    <name type="scientific">Nocardia iowensis</name>
    <dbReference type="NCBI Taxonomy" id="204891"/>
    <lineage>
        <taxon>Bacteria</taxon>
        <taxon>Bacillati</taxon>
        <taxon>Actinomycetota</taxon>
        <taxon>Actinomycetes</taxon>
        <taxon>Mycobacteriales</taxon>
        <taxon>Nocardiaceae</taxon>
        <taxon>Nocardia</taxon>
    </lineage>
</organism>
<keyword evidence="2" id="KW-0805">Transcription regulation</keyword>
<gene>
    <name evidence="8" type="ORF">KV110_02075</name>
</gene>
<dbReference type="PANTHER" id="PTHR30346">
    <property type="entry name" value="TRANSCRIPTIONAL DUAL REGULATOR HCAR-RELATED"/>
    <property type="match status" value="1"/>
</dbReference>
<sequence length="323" mass="34436">MSVERLRVLREFADRGTIAAVAAALSMTPSAVSQQLKVLAREAGVALLEPDGRRVRLTDAGHALVVRADEVLAAMDRAVAEMAHYRGSPRGRVRVAVFPSGGALLLPLVLPAMQDSGVDIVASDVDLPPSEVSRLLADYDVVLTHRDERAAPIADPRVTVRVLMREPIDVVVAPTHRLAGHAAVTPAELADETWLSVRGGFPVDDVLRSIATLTGVQPRIVQRLNEFRLIETLVVTGYGVALMPRYSVAHPDLSVLRLTGVRAARSYELATRPRAEHRPAIAAVLEAFRAAAENVTAEPPPTGSATRGRGSRAASGKQRGPGA</sequence>
<evidence type="ECO:0000256" key="5">
    <source>
        <dbReference type="ARBA" id="ARBA00023163"/>
    </source>
</evidence>
<dbReference type="Pfam" id="PF00126">
    <property type="entry name" value="HTH_1"/>
    <property type="match status" value="1"/>
</dbReference>
<evidence type="ECO:0000259" key="7">
    <source>
        <dbReference type="PROSITE" id="PS50931"/>
    </source>
</evidence>
<reference evidence="8 9" key="1">
    <citation type="submission" date="2021-07" db="EMBL/GenBank/DDBJ databases">
        <title>Whole Genome Sequence of Nocardia Iowensis.</title>
        <authorList>
            <person name="Lamm A."/>
            <person name="Collins-Fairclough A.M."/>
            <person name="Bunk B."/>
            <person name="Sproer C."/>
        </authorList>
    </citation>
    <scope>NUCLEOTIDE SEQUENCE [LARGE SCALE GENOMIC DNA]</scope>
    <source>
        <strain evidence="8 9">NRRL 5646</strain>
    </source>
</reference>
<comment type="similarity">
    <text evidence="1">Belongs to the LysR transcriptional regulatory family.</text>
</comment>
<dbReference type="RefSeq" id="WP_218472847.1">
    <property type="nucleotide sequence ID" value="NZ_BAABJN010000009.1"/>
</dbReference>
<evidence type="ECO:0000256" key="2">
    <source>
        <dbReference type="ARBA" id="ARBA00023015"/>
    </source>
</evidence>
<dbReference type="CDD" id="cd00090">
    <property type="entry name" value="HTH_ARSR"/>
    <property type="match status" value="1"/>
</dbReference>
<protein>
    <submittedName>
        <fullName evidence="8">LysR family transcriptional regulator</fullName>
    </submittedName>
</protein>
<dbReference type="PANTHER" id="PTHR30346:SF29">
    <property type="entry name" value="LYSR SUBSTRATE-BINDING"/>
    <property type="match status" value="1"/>
</dbReference>
<keyword evidence="3" id="KW-0238">DNA-binding</keyword>
<evidence type="ECO:0000313" key="8">
    <source>
        <dbReference type="EMBL" id="QXN91999.1"/>
    </source>
</evidence>
<evidence type="ECO:0000256" key="4">
    <source>
        <dbReference type="ARBA" id="ARBA00023159"/>
    </source>
</evidence>
<keyword evidence="5" id="KW-0804">Transcription</keyword>
<evidence type="ECO:0000256" key="6">
    <source>
        <dbReference type="SAM" id="MobiDB-lite"/>
    </source>
</evidence>
<dbReference type="PROSITE" id="PS50931">
    <property type="entry name" value="HTH_LYSR"/>
    <property type="match status" value="1"/>
</dbReference>
<evidence type="ECO:0000256" key="3">
    <source>
        <dbReference type="ARBA" id="ARBA00023125"/>
    </source>
</evidence>
<feature type="region of interest" description="Disordered" evidence="6">
    <location>
        <begin position="293"/>
        <end position="323"/>
    </location>
</feature>
<dbReference type="EMBL" id="CP078145">
    <property type="protein sequence ID" value="QXN91999.1"/>
    <property type="molecule type" value="Genomic_DNA"/>
</dbReference>
<dbReference type="InterPro" id="IPR011991">
    <property type="entry name" value="ArsR-like_HTH"/>
</dbReference>
<accession>A0ABX8RSZ5</accession>
<keyword evidence="9" id="KW-1185">Reference proteome</keyword>
<dbReference type="Proteomes" id="UP000694257">
    <property type="component" value="Chromosome"/>
</dbReference>
<proteinExistence type="inferred from homology"/>
<evidence type="ECO:0000256" key="1">
    <source>
        <dbReference type="ARBA" id="ARBA00009437"/>
    </source>
</evidence>
<dbReference type="InterPro" id="IPR005119">
    <property type="entry name" value="LysR_subst-bd"/>
</dbReference>
<feature type="domain" description="HTH lysR-type" evidence="7">
    <location>
        <begin position="1"/>
        <end position="58"/>
    </location>
</feature>
<dbReference type="InterPro" id="IPR000847">
    <property type="entry name" value="LysR_HTH_N"/>
</dbReference>
<keyword evidence="4" id="KW-0010">Activator</keyword>
<evidence type="ECO:0000313" key="9">
    <source>
        <dbReference type="Proteomes" id="UP000694257"/>
    </source>
</evidence>
<name>A0ABX8RSZ5_NOCIO</name>